<reference evidence="2 3" key="1">
    <citation type="submission" date="2020-11" db="EMBL/GenBank/DDBJ databases">
        <title>A novel isolate from a Black sea contaminated sediment with potential to produce alkanes: Plantactinospora alkalitolerans sp. nov.</title>
        <authorList>
            <person name="Carro L."/>
            <person name="Veyisoglu A."/>
            <person name="Guven K."/>
            <person name="Schumann P."/>
            <person name="Klenk H.-P."/>
            <person name="Sahin N."/>
        </authorList>
    </citation>
    <scope>NUCLEOTIDE SEQUENCE [LARGE SCALE GENOMIC DNA]</scope>
    <source>
        <strain evidence="2 3">S1510</strain>
    </source>
</reference>
<evidence type="ECO:0000313" key="2">
    <source>
        <dbReference type="EMBL" id="MBF9134830.1"/>
    </source>
</evidence>
<dbReference type="PROSITE" id="PS51173">
    <property type="entry name" value="CBM2"/>
    <property type="match status" value="1"/>
</dbReference>
<dbReference type="Pfam" id="PF00553">
    <property type="entry name" value="CBM_2"/>
    <property type="match status" value="1"/>
</dbReference>
<dbReference type="Proteomes" id="UP000638560">
    <property type="component" value="Unassembled WGS sequence"/>
</dbReference>
<dbReference type="InterPro" id="IPR012291">
    <property type="entry name" value="CBM2_carb-bd_dom_sf"/>
</dbReference>
<proteinExistence type="predicted"/>
<feature type="non-terminal residue" evidence="2">
    <location>
        <position position="1"/>
    </location>
</feature>
<keyword evidence="3" id="KW-1185">Reference proteome</keyword>
<dbReference type="RefSeq" id="WP_196206302.1">
    <property type="nucleotide sequence ID" value="NZ_JADPUN010000392.1"/>
</dbReference>
<comment type="caution">
    <text evidence="2">The sequence shown here is derived from an EMBL/GenBank/DDBJ whole genome shotgun (WGS) entry which is preliminary data.</text>
</comment>
<protein>
    <submittedName>
        <fullName evidence="2">Cellulose binding domain-containing protein</fullName>
    </submittedName>
</protein>
<dbReference type="Gene3D" id="2.60.40.290">
    <property type="match status" value="1"/>
</dbReference>
<feature type="domain" description="CBM2" evidence="1">
    <location>
        <begin position="1"/>
        <end position="105"/>
    </location>
</feature>
<evidence type="ECO:0000259" key="1">
    <source>
        <dbReference type="PROSITE" id="PS51173"/>
    </source>
</evidence>
<dbReference type="InterPro" id="IPR008965">
    <property type="entry name" value="CBM2/CBM3_carb-bd_dom_sf"/>
</dbReference>
<evidence type="ECO:0000313" key="3">
    <source>
        <dbReference type="Proteomes" id="UP000638560"/>
    </source>
</evidence>
<dbReference type="EMBL" id="JADPUN010000392">
    <property type="protein sequence ID" value="MBF9134830.1"/>
    <property type="molecule type" value="Genomic_DNA"/>
</dbReference>
<sequence length="105" mass="10592">ASPSGSCSATYSVTGSWQGGFQAEVTVRNTGTSAMTGWTVGWSFANGQSISQIWGGTHTQTGSSVSVRNAAYNGNLAANASTTFGFLGSWTGTNAVPATVGCTRS</sequence>
<name>A0ABS0H8N4_9ACTN</name>
<dbReference type="SMART" id="SM00637">
    <property type="entry name" value="CBD_II"/>
    <property type="match status" value="1"/>
</dbReference>
<organism evidence="2 3">
    <name type="scientific">Plantactinospora alkalitolerans</name>
    <dbReference type="NCBI Taxonomy" id="2789879"/>
    <lineage>
        <taxon>Bacteria</taxon>
        <taxon>Bacillati</taxon>
        <taxon>Actinomycetota</taxon>
        <taxon>Actinomycetes</taxon>
        <taxon>Micromonosporales</taxon>
        <taxon>Micromonosporaceae</taxon>
        <taxon>Plantactinospora</taxon>
    </lineage>
</organism>
<gene>
    <name evidence="2" type="ORF">I0C86_38795</name>
</gene>
<dbReference type="InterPro" id="IPR001919">
    <property type="entry name" value="CBD2"/>
</dbReference>
<accession>A0ABS0H8N4</accession>
<dbReference type="SUPFAM" id="SSF49384">
    <property type="entry name" value="Carbohydrate-binding domain"/>
    <property type="match status" value="1"/>
</dbReference>